<organism evidence="1 2">
    <name type="scientific">Sphingomonas vulcanisoli</name>
    <dbReference type="NCBI Taxonomy" id="1658060"/>
    <lineage>
        <taxon>Bacteria</taxon>
        <taxon>Pseudomonadati</taxon>
        <taxon>Pseudomonadota</taxon>
        <taxon>Alphaproteobacteria</taxon>
        <taxon>Sphingomonadales</taxon>
        <taxon>Sphingomonadaceae</taxon>
        <taxon>Sphingomonas</taxon>
    </lineage>
</organism>
<comment type="caution">
    <text evidence="1">The sequence shown here is derived from an EMBL/GenBank/DDBJ whole genome shotgun (WGS) entry which is preliminary data.</text>
</comment>
<evidence type="ECO:0000313" key="2">
    <source>
        <dbReference type="Proteomes" id="UP000727456"/>
    </source>
</evidence>
<sequence>MMHLLPFFSGQAELVEASSFLFSAPLEEKQPFDKLRANGFGGGEAR</sequence>
<accession>A0ABX0TZC9</accession>
<gene>
    <name evidence="1" type="ORF">FHS31_003211</name>
</gene>
<dbReference type="RefSeq" id="WP_167075328.1">
    <property type="nucleotide sequence ID" value="NZ_JAAOZC010000013.1"/>
</dbReference>
<protein>
    <submittedName>
        <fullName evidence="1">Uncharacterized protein</fullName>
    </submittedName>
</protein>
<reference evidence="1 2" key="1">
    <citation type="submission" date="2020-03" db="EMBL/GenBank/DDBJ databases">
        <title>Genomic Encyclopedia of Type Strains, Phase III (KMG-III): the genomes of soil and plant-associated and newly described type strains.</title>
        <authorList>
            <person name="Whitman W."/>
        </authorList>
    </citation>
    <scope>NUCLEOTIDE SEQUENCE [LARGE SCALE GENOMIC DNA]</scope>
    <source>
        <strain evidence="1 2">CECT 8804</strain>
    </source>
</reference>
<keyword evidence="2" id="KW-1185">Reference proteome</keyword>
<proteinExistence type="predicted"/>
<name>A0ABX0TZC9_9SPHN</name>
<dbReference type="EMBL" id="JAAOZC010000013">
    <property type="protein sequence ID" value="NIJ09574.1"/>
    <property type="molecule type" value="Genomic_DNA"/>
</dbReference>
<dbReference type="Proteomes" id="UP000727456">
    <property type="component" value="Unassembled WGS sequence"/>
</dbReference>
<evidence type="ECO:0000313" key="1">
    <source>
        <dbReference type="EMBL" id="NIJ09574.1"/>
    </source>
</evidence>